<dbReference type="EMBL" id="DSEE01000406">
    <property type="protein sequence ID" value="HER40669.1"/>
    <property type="molecule type" value="Genomic_DNA"/>
</dbReference>
<dbReference type="Gene3D" id="3.40.50.1820">
    <property type="entry name" value="alpha/beta hydrolase"/>
    <property type="match status" value="1"/>
</dbReference>
<protein>
    <recommendedName>
        <fullName evidence="2">Esterase</fullName>
    </recommendedName>
</protein>
<comment type="caution">
    <text evidence="1">The sequence shown here is derived from an EMBL/GenBank/DDBJ whole genome shotgun (WGS) entry which is preliminary data.</text>
</comment>
<proteinExistence type="predicted"/>
<name>A0A7C2R475_9FLAO</name>
<reference evidence="1" key="1">
    <citation type="journal article" date="2020" name="mSystems">
        <title>Genome- and Community-Level Interaction Insights into Carbon Utilization and Element Cycling Functions of Hydrothermarchaeota in Hydrothermal Sediment.</title>
        <authorList>
            <person name="Zhou Z."/>
            <person name="Liu Y."/>
            <person name="Xu W."/>
            <person name="Pan J."/>
            <person name="Luo Z.H."/>
            <person name="Li M."/>
        </authorList>
    </citation>
    <scope>NUCLEOTIDE SEQUENCE [LARGE SCALE GENOMIC DNA]</scope>
    <source>
        <strain evidence="1">SpSt-1235</strain>
    </source>
</reference>
<dbReference type="PANTHER" id="PTHR48098">
    <property type="entry name" value="ENTEROCHELIN ESTERASE-RELATED"/>
    <property type="match status" value="1"/>
</dbReference>
<evidence type="ECO:0000313" key="1">
    <source>
        <dbReference type="EMBL" id="HER40669.1"/>
    </source>
</evidence>
<dbReference type="InterPro" id="IPR029058">
    <property type="entry name" value="AB_hydrolase_fold"/>
</dbReference>
<dbReference type="InterPro" id="IPR050583">
    <property type="entry name" value="Mycobacterial_A85_antigen"/>
</dbReference>
<dbReference type="SUPFAM" id="SSF53474">
    <property type="entry name" value="alpha/beta-Hydrolases"/>
    <property type="match status" value="1"/>
</dbReference>
<gene>
    <name evidence="1" type="ORF">ENO10_05565</name>
</gene>
<dbReference type="AlphaFoldDB" id="A0A7C2R475"/>
<dbReference type="Proteomes" id="UP000885753">
    <property type="component" value="Unassembled WGS sequence"/>
</dbReference>
<dbReference type="InterPro" id="IPR000801">
    <property type="entry name" value="Esterase-like"/>
</dbReference>
<dbReference type="Pfam" id="PF00756">
    <property type="entry name" value="Esterase"/>
    <property type="match status" value="1"/>
</dbReference>
<accession>A0A7C2R475</accession>
<sequence length="398" mass="45558">VQLLWDQDQLESSINAPGNIYSKELNIVLDKPLEVIISLSEIIGQTEIVQHSLVREINFKSDTLSKWWGKEMIVNASVLLPGRYSESRIGTYPICYYIGGYGGRYTRINNLINDKDFMDWWLSDEAPQIILVFLDGAGPFGDSYQMDSENNGPFGYNLIHELIPYIELKYRGGNSPGTRFTYGCSTGGWVSLALQLLYPDVFNGCFSYSPDPVDFQHLLMTNIYKDKNAFVNEYGYQQPVRRLSNGKPQISMKDWIQFENIISPSNTYVHSGYQFGAYSAIFGPVGKNGLPVPLFDPFTGKIDQEVAESWAKYDLKLYCEKNWEELGPKIQGKIYIWMGDMDSYYLNFATRAFDQFLKSTENPKSDAIVEFSPMDLHCSRFSHRTILEKVEAKLKEEK</sequence>
<evidence type="ECO:0008006" key="2">
    <source>
        <dbReference type="Google" id="ProtNLM"/>
    </source>
</evidence>
<dbReference type="PANTHER" id="PTHR48098:SF3">
    <property type="entry name" value="IRON(III) ENTEROBACTIN ESTERASE"/>
    <property type="match status" value="1"/>
</dbReference>
<organism evidence="1">
    <name type="scientific">Salinimicrobium catena</name>
    <dbReference type="NCBI Taxonomy" id="390640"/>
    <lineage>
        <taxon>Bacteria</taxon>
        <taxon>Pseudomonadati</taxon>
        <taxon>Bacteroidota</taxon>
        <taxon>Flavobacteriia</taxon>
        <taxon>Flavobacteriales</taxon>
        <taxon>Flavobacteriaceae</taxon>
        <taxon>Salinimicrobium</taxon>
    </lineage>
</organism>
<feature type="non-terminal residue" evidence="1">
    <location>
        <position position="1"/>
    </location>
</feature>